<reference evidence="3 4" key="1">
    <citation type="submission" date="2014-06" db="EMBL/GenBank/DDBJ databases">
        <authorList>
            <consortium name="DOE Joint Genome Institute"/>
            <person name="Kuo A."/>
            <person name="Kohler A."/>
            <person name="Nagy L.G."/>
            <person name="Floudas D."/>
            <person name="Copeland A."/>
            <person name="Barry K.W."/>
            <person name="Cichocki N."/>
            <person name="Veneault-Fourrey C."/>
            <person name="LaButti K."/>
            <person name="Lindquist E.A."/>
            <person name="Lipzen A."/>
            <person name="Lundell T."/>
            <person name="Morin E."/>
            <person name="Murat C."/>
            <person name="Sun H."/>
            <person name="Tunlid A."/>
            <person name="Henrissat B."/>
            <person name="Grigoriev I.V."/>
            <person name="Hibbett D.S."/>
            <person name="Martin F."/>
            <person name="Nordberg H.P."/>
            <person name="Cantor M.N."/>
            <person name="Hua S.X."/>
        </authorList>
    </citation>
    <scope>NUCLEOTIDE SEQUENCE [LARGE SCALE GENOMIC DNA]</scope>
    <source>
        <strain evidence="3 4">ATCC 200175</strain>
    </source>
</reference>
<dbReference type="EMBL" id="KN819389">
    <property type="protein sequence ID" value="KIJ11024.1"/>
    <property type="molecule type" value="Genomic_DNA"/>
</dbReference>
<evidence type="ECO:0000313" key="3">
    <source>
        <dbReference type="EMBL" id="KIJ11024.1"/>
    </source>
</evidence>
<feature type="domain" description="SAP" evidence="2">
    <location>
        <begin position="31"/>
        <end position="65"/>
    </location>
</feature>
<keyword evidence="4" id="KW-1185">Reference proteome</keyword>
<dbReference type="Proteomes" id="UP000053647">
    <property type="component" value="Unassembled WGS sequence"/>
</dbReference>
<proteinExistence type="predicted"/>
<reference evidence="4" key="2">
    <citation type="submission" date="2015-01" db="EMBL/GenBank/DDBJ databases">
        <title>Evolutionary Origins and Diversification of the Mycorrhizal Mutualists.</title>
        <authorList>
            <consortium name="DOE Joint Genome Institute"/>
            <consortium name="Mycorrhizal Genomics Consortium"/>
            <person name="Kohler A."/>
            <person name="Kuo A."/>
            <person name="Nagy L.G."/>
            <person name="Floudas D."/>
            <person name="Copeland A."/>
            <person name="Barry K.W."/>
            <person name="Cichocki N."/>
            <person name="Veneault-Fourrey C."/>
            <person name="LaButti K."/>
            <person name="Lindquist E.A."/>
            <person name="Lipzen A."/>
            <person name="Lundell T."/>
            <person name="Morin E."/>
            <person name="Murat C."/>
            <person name="Riley R."/>
            <person name="Ohm R."/>
            <person name="Sun H."/>
            <person name="Tunlid A."/>
            <person name="Henrissat B."/>
            <person name="Grigoriev I.V."/>
            <person name="Hibbett D.S."/>
            <person name="Martin F."/>
        </authorList>
    </citation>
    <scope>NUCLEOTIDE SEQUENCE [LARGE SCALE GENOMIC DNA]</scope>
    <source>
        <strain evidence="4">ATCC 200175</strain>
    </source>
</reference>
<evidence type="ECO:0000259" key="2">
    <source>
        <dbReference type="PROSITE" id="PS50800"/>
    </source>
</evidence>
<dbReference type="InterPro" id="IPR003034">
    <property type="entry name" value="SAP_dom"/>
</dbReference>
<dbReference type="AlphaFoldDB" id="A0A0C9SS85"/>
<accession>A0A0C9SS85</accession>
<dbReference type="OrthoDB" id="3210866at2759"/>
<dbReference type="HOGENOM" id="CLU_027892_0_0_1"/>
<feature type="compositionally biased region" description="Polar residues" evidence="1">
    <location>
        <begin position="163"/>
        <end position="183"/>
    </location>
</feature>
<sequence length="652" mass="72382">MTAPLDEVELPEPGQTFIPGTALKTIKFIVTVKTTKADLQRQLRTYGLPVNGNKTKLLEALHEFSGDRDAWLSLFQPQKKRKRGVHNSRTSLSTKRIAEQFGDAGNEQVISYKSKKSVDRVQRALSDGDRASNNAWANAMLSALGVNKDLTEVPSSKRRRTELSMSADHSSADSISCSTSGPQASGDVREEVLTVKMRHVERGLFAVNERFSNFEDVLTTHLLELKSSLQPPPLVNPSDLAHCDSHNAQPMTVSAQSSPTPTPFTSASTTSAASHIQVHSASDPIPPENVGIAYLDDPGTEFVFDISRVPDPPAINFSDDIDRLFREWENSALLIVNGRGIPVKHWGQFYKKVVGAKEAAWDALKSKWGKWKFIVSEREKHSDDEAFWRHFSDENGQRLRYQQILDRIHNGRITSTAENAGNARLFFGGNLDHPSAHGAFRYLRTGKSYLRTKDDAVSRAWCKLLATRPDIAAQWDALCAIRLLTITQSESEPEGHSPTITPSIPLTASLSSPLGLAQFALRLWIIHTKYIAEERERHHDSTSFWHKFSNEKGERLSYKLILEVLAKQRNANATQDASNARSFFGGNLDHPDTKGAFSYVKSGKTFLTTKDDVIARKWLKLLGDDPEISSRWAAVQNIHTNATAGPGALPSS</sequence>
<organism evidence="3 4">
    <name type="scientific">Paxillus involutus ATCC 200175</name>
    <dbReference type="NCBI Taxonomy" id="664439"/>
    <lineage>
        <taxon>Eukaryota</taxon>
        <taxon>Fungi</taxon>
        <taxon>Dikarya</taxon>
        <taxon>Basidiomycota</taxon>
        <taxon>Agaricomycotina</taxon>
        <taxon>Agaricomycetes</taxon>
        <taxon>Agaricomycetidae</taxon>
        <taxon>Boletales</taxon>
        <taxon>Paxilineae</taxon>
        <taxon>Paxillaceae</taxon>
        <taxon>Paxillus</taxon>
    </lineage>
</organism>
<evidence type="ECO:0000256" key="1">
    <source>
        <dbReference type="SAM" id="MobiDB-lite"/>
    </source>
</evidence>
<protein>
    <recommendedName>
        <fullName evidence="2">SAP domain-containing protein</fullName>
    </recommendedName>
</protein>
<dbReference type="PROSITE" id="PS50800">
    <property type="entry name" value="SAP"/>
    <property type="match status" value="1"/>
</dbReference>
<gene>
    <name evidence="3" type="ORF">PAXINDRAFT_101821</name>
</gene>
<feature type="region of interest" description="Disordered" evidence="1">
    <location>
        <begin position="153"/>
        <end position="186"/>
    </location>
</feature>
<evidence type="ECO:0000313" key="4">
    <source>
        <dbReference type="Proteomes" id="UP000053647"/>
    </source>
</evidence>
<name>A0A0C9SS85_PAXIN</name>